<dbReference type="InterPro" id="IPR052030">
    <property type="entry name" value="Peptidase_M20/M20A_hydrolases"/>
</dbReference>
<evidence type="ECO:0000313" key="4">
    <source>
        <dbReference type="Proteomes" id="UP000823485"/>
    </source>
</evidence>
<dbReference type="Pfam" id="PF01546">
    <property type="entry name" value="Peptidase_M20"/>
    <property type="match status" value="1"/>
</dbReference>
<evidence type="ECO:0000256" key="1">
    <source>
        <dbReference type="PIRNR" id="PIRNR037226"/>
    </source>
</evidence>
<dbReference type="RefSeq" id="WP_077111054.1">
    <property type="nucleotide sequence ID" value="NZ_JAFBFH010000004.1"/>
</dbReference>
<dbReference type="Proteomes" id="UP000823485">
    <property type="component" value="Unassembled WGS sequence"/>
</dbReference>
<dbReference type="InterPro" id="IPR017439">
    <property type="entry name" value="Amidohydrolase"/>
</dbReference>
<dbReference type="PANTHER" id="PTHR30575:SF0">
    <property type="entry name" value="XAA-ARG DIPEPTIDASE"/>
    <property type="match status" value="1"/>
</dbReference>
<feature type="domain" description="Peptidase M20 dimerisation" evidence="2">
    <location>
        <begin position="180"/>
        <end position="267"/>
    </location>
</feature>
<dbReference type="InterPro" id="IPR011650">
    <property type="entry name" value="Peptidase_M20_dimer"/>
</dbReference>
<name>A0ABS2R2T0_9BACI</name>
<evidence type="ECO:0000259" key="2">
    <source>
        <dbReference type="Pfam" id="PF07687"/>
    </source>
</evidence>
<reference evidence="3 4" key="1">
    <citation type="submission" date="2021-01" db="EMBL/GenBank/DDBJ databases">
        <title>Genomic Encyclopedia of Type Strains, Phase IV (KMG-IV): sequencing the most valuable type-strain genomes for metagenomic binning, comparative biology and taxonomic classification.</title>
        <authorList>
            <person name="Goeker M."/>
        </authorList>
    </citation>
    <scope>NUCLEOTIDE SEQUENCE [LARGE SCALE GENOMIC DNA]</scope>
    <source>
        <strain evidence="3 4">DSM 105453</strain>
    </source>
</reference>
<dbReference type="SUPFAM" id="SSF55031">
    <property type="entry name" value="Bacterial exopeptidase dimerisation domain"/>
    <property type="match status" value="1"/>
</dbReference>
<dbReference type="Gene3D" id="3.30.70.360">
    <property type="match status" value="1"/>
</dbReference>
<gene>
    <name evidence="3" type="ORF">JOC94_000903</name>
</gene>
<comment type="similarity">
    <text evidence="1">Belongs to the peptidase M20A family.</text>
</comment>
<protein>
    <recommendedName>
        <fullName evidence="1">Peptidase M20 domain-containing protein 2</fullName>
    </recommendedName>
</protein>
<dbReference type="PANTHER" id="PTHR30575">
    <property type="entry name" value="PEPTIDASE M20"/>
    <property type="match status" value="1"/>
</dbReference>
<dbReference type="Gene3D" id="3.40.630.10">
    <property type="entry name" value="Zn peptidases"/>
    <property type="match status" value="1"/>
</dbReference>
<dbReference type="EMBL" id="JAFBFH010000004">
    <property type="protein sequence ID" value="MBM7713933.1"/>
    <property type="molecule type" value="Genomic_DNA"/>
</dbReference>
<evidence type="ECO:0000313" key="3">
    <source>
        <dbReference type="EMBL" id="MBM7713933.1"/>
    </source>
</evidence>
<sequence length="403" mass="44425">MDVNALKDQINEIEATYREQFQQISDYLFHHPELSGKEYISSQYVADMMEAFGFSVHFPYPDDAELQTAFIAEFGDEDGPAIAFLAEYDALPGYNTPSGNGHACGHNWIAATMCGCAIVLSKLKKHFKGKILLIGTPAEETYGAKINMLKKGAFDHVDVVFQAHLADETVIDSSALAMTDFQFEFTGKAAHAASYPEEGINALDAVQLTFMGINALRQHVKPDVRIHGIITEGGAAANIIPDKGVCLITVRSEDREYLKHVKSRIIDCGKGAALMTGASFSYKELGNSFDDLINVPSLMELTKKHLEAAGIHNILSKEEAPPPGSTDIGNVSYKCPTLYVEVDLEADQPLRVHEEDALKYVNSHYAYLKMTQVIRALSSSALELFRDPKKVAEIKQEHQHIIS</sequence>
<dbReference type="Pfam" id="PF07687">
    <property type="entry name" value="M20_dimer"/>
    <property type="match status" value="1"/>
</dbReference>
<comment type="caution">
    <text evidence="3">The sequence shown here is derived from an EMBL/GenBank/DDBJ whole genome shotgun (WGS) entry which is preliminary data.</text>
</comment>
<dbReference type="NCBIfam" id="TIGR01891">
    <property type="entry name" value="amidohydrolases"/>
    <property type="match status" value="1"/>
</dbReference>
<keyword evidence="4" id="KW-1185">Reference proteome</keyword>
<dbReference type="InterPro" id="IPR017144">
    <property type="entry name" value="Xaa-Arg_dipeptidase"/>
</dbReference>
<dbReference type="CDD" id="cd05672">
    <property type="entry name" value="M20_ACY1L2-like"/>
    <property type="match status" value="1"/>
</dbReference>
<accession>A0ABS2R2T0</accession>
<organism evidence="3 4">
    <name type="scientific">Siminovitchia thermophila</name>
    <dbReference type="NCBI Taxonomy" id="1245522"/>
    <lineage>
        <taxon>Bacteria</taxon>
        <taxon>Bacillati</taxon>
        <taxon>Bacillota</taxon>
        <taxon>Bacilli</taxon>
        <taxon>Bacillales</taxon>
        <taxon>Bacillaceae</taxon>
        <taxon>Siminovitchia</taxon>
    </lineage>
</organism>
<dbReference type="SUPFAM" id="SSF53187">
    <property type="entry name" value="Zn-dependent exopeptidases"/>
    <property type="match status" value="1"/>
</dbReference>
<dbReference type="InterPro" id="IPR036264">
    <property type="entry name" value="Bact_exopeptidase_dim_dom"/>
</dbReference>
<dbReference type="InterPro" id="IPR002933">
    <property type="entry name" value="Peptidase_M20"/>
</dbReference>
<proteinExistence type="inferred from homology"/>
<dbReference type="PIRSF" id="PIRSF037226">
    <property type="entry name" value="Amidohydrolase_ACY1L2_prd"/>
    <property type="match status" value="1"/>
</dbReference>